<dbReference type="PANTHER" id="PTHR24171:SF8">
    <property type="entry name" value="BRCA1-ASSOCIATED RING DOMAIN PROTEIN 1"/>
    <property type="match status" value="1"/>
</dbReference>
<dbReference type="SMART" id="SM00248">
    <property type="entry name" value="ANK"/>
    <property type="match status" value="6"/>
</dbReference>
<keyword evidence="5" id="KW-1185">Reference proteome</keyword>
<accession>A0ABU8D9W1</accession>
<dbReference type="InterPro" id="IPR002110">
    <property type="entry name" value="Ankyrin_rpt"/>
</dbReference>
<evidence type="ECO:0000256" key="3">
    <source>
        <dbReference type="PROSITE-ProRule" id="PRU00023"/>
    </source>
</evidence>
<dbReference type="PROSITE" id="PS50088">
    <property type="entry name" value="ANK_REPEAT"/>
    <property type="match status" value="3"/>
</dbReference>
<evidence type="ECO:0000256" key="2">
    <source>
        <dbReference type="ARBA" id="ARBA00023043"/>
    </source>
</evidence>
<dbReference type="EMBL" id="JBANEI010000001">
    <property type="protein sequence ID" value="MEI2680311.1"/>
    <property type="molecule type" value="Genomic_DNA"/>
</dbReference>
<reference evidence="4 5" key="1">
    <citation type="submission" date="2024-02" db="EMBL/GenBank/DDBJ databases">
        <title>First report Erwinia aphidicola in onion in Chile.</title>
        <authorList>
            <person name="Valenzuela M."/>
            <person name="Pena M."/>
            <person name="Dutta B."/>
        </authorList>
    </citation>
    <scope>NUCLEOTIDE SEQUENCE [LARGE SCALE GENOMIC DNA]</scope>
    <source>
        <strain evidence="4 5">QCJ3A</strain>
    </source>
</reference>
<sequence>MSSASDQTTRFLSAAQAGELATLQQCLAAGVDLNSVNRQGTSAITLAAQHQHYACVEWLIEAGADINQQDNTCLNPFLLSCLGGDLTLLRLLLPATPDLTRLTRFGGVGLTPACEKGHVEIVRELLTSTAINVNHTNFLGWTPLLEAIVLNDGGARQQEIVRLLLAHGASPHMTDKYGKTPLQLARSLGFTAIATLLMDAGADDE</sequence>
<dbReference type="Proteomes" id="UP001306592">
    <property type="component" value="Unassembled WGS sequence"/>
</dbReference>
<dbReference type="Pfam" id="PF12796">
    <property type="entry name" value="Ank_2"/>
    <property type="match status" value="2"/>
</dbReference>
<keyword evidence="1" id="KW-0677">Repeat</keyword>
<dbReference type="Gene3D" id="1.25.40.20">
    <property type="entry name" value="Ankyrin repeat-containing domain"/>
    <property type="match status" value="2"/>
</dbReference>
<protein>
    <submittedName>
        <fullName evidence="4">Ankyrin repeat domain-containing protein</fullName>
    </submittedName>
</protein>
<name>A0ABU8D9W1_ERWAP</name>
<organism evidence="4 5">
    <name type="scientific">Erwinia aphidicola</name>
    <dbReference type="NCBI Taxonomy" id="68334"/>
    <lineage>
        <taxon>Bacteria</taxon>
        <taxon>Pseudomonadati</taxon>
        <taxon>Pseudomonadota</taxon>
        <taxon>Gammaproteobacteria</taxon>
        <taxon>Enterobacterales</taxon>
        <taxon>Erwiniaceae</taxon>
        <taxon>Erwinia</taxon>
    </lineage>
</organism>
<feature type="repeat" description="ANK" evidence="3">
    <location>
        <begin position="177"/>
        <end position="205"/>
    </location>
</feature>
<dbReference type="PROSITE" id="PS50297">
    <property type="entry name" value="ANK_REP_REGION"/>
    <property type="match status" value="2"/>
</dbReference>
<dbReference type="SUPFAM" id="SSF48403">
    <property type="entry name" value="Ankyrin repeat"/>
    <property type="match status" value="1"/>
</dbReference>
<feature type="repeat" description="ANK" evidence="3">
    <location>
        <begin position="39"/>
        <end position="71"/>
    </location>
</feature>
<dbReference type="RefSeq" id="WP_048918063.1">
    <property type="nucleotide sequence ID" value="NZ_CAKKMT010000008.1"/>
</dbReference>
<comment type="caution">
    <text evidence="4">The sequence shown here is derived from an EMBL/GenBank/DDBJ whole genome shotgun (WGS) entry which is preliminary data.</text>
</comment>
<dbReference type="PANTHER" id="PTHR24171">
    <property type="entry name" value="ANKYRIN REPEAT DOMAIN-CONTAINING PROTEIN 39-RELATED"/>
    <property type="match status" value="1"/>
</dbReference>
<proteinExistence type="predicted"/>
<keyword evidence="2 3" id="KW-0040">ANK repeat</keyword>
<dbReference type="InterPro" id="IPR036770">
    <property type="entry name" value="Ankyrin_rpt-contain_sf"/>
</dbReference>
<evidence type="ECO:0000313" key="4">
    <source>
        <dbReference type="EMBL" id="MEI2680311.1"/>
    </source>
</evidence>
<gene>
    <name evidence="4" type="ORF">V8N49_01310</name>
</gene>
<evidence type="ECO:0000313" key="5">
    <source>
        <dbReference type="Proteomes" id="UP001306592"/>
    </source>
</evidence>
<evidence type="ECO:0000256" key="1">
    <source>
        <dbReference type="ARBA" id="ARBA00022737"/>
    </source>
</evidence>
<feature type="repeat" description="ANK" evidence="3">
    <location>
        <begin position="139"/>
        <end position="176"/>
    </location>
</feature>